<dbReference type="Proteomes" id="UP000501237">
    <property type="component" value="Chromosome"/>
</dbReference>
<dbReference type="GeneID" id="57397613"/>
<evidence type="ECO:0000313" key="7">
    <source>
        <dbReference type="Proteomes" id="UP000515591"/>
    </source>
</evidence>
<dbReference type="Proteomes" id="UP000461288">
    <property type="component" value="Unassembled WGS sequence"/>
</dbReference>
<keyword evidence="1" id="KW-0732">Signal</keyword>
<gene>
    <name evidence="4" type="ORF">GO594_01885</name>
    <name evidence="3" type="ORF">PtoMrB4_23890</name>
    <name evidence="2" type="ORF">WP8S17C03_23910</name>
</gene>
<evidence type="ECO:0000313" key="4">
    <source>
        <dbReference type="EMBL" id="MWK54716.1"/>
    </source>
</evidence>
<reference evidence="4 5" key="2">
    <citation type="submission" date="2019-12" db="EMBL/GenBank/DDBJ databases">
        <title>Draft genome sequence of Pseudomonas otitidis recovered from a chicken carcass.</title>
        <authorList>
            <person name="Vieira T.R."/>
            <person name="Oliviera E.F.C."/>
            <person name="Silva N.M.V."/>
            <person name="Sambrano G.E."/>
            <person name="Cibulski S.P."/>
            <person name="Cardoso M.R.I."/>
        </authorList>
    </citation>
    <scope>NUCLEOTIDE SEQUENCE [LARGE SCALE GENOMIC DNA]</scope>
    <source>
        <strain evidence="4 5">25_K</strain>
    </source>
</reference>
<accession>A0A679GGX9</accession>
<dbReference type="InterPro" id="IPR007410">
    <property type="entry name" value="LpqE-like"/>
</dbReference>
<dbReference type="Gene3D" id="2.60.40.1890">
    <property type="entry name" value="PCu(A)C copper chaperone"/>
    <property type="match status" value="1"/>
</dbReference>
<dbReference type="EMBL" id="AP022642">
    <property type="protein sequence ID" value="BCA28412.1"/>
    <property type="molecule type" value="Genomic_DNA"/>
</dbReference>
<dbReference type="KEGG" id="poj:PtoMrB4_23890"/>
<evidence type="ECO:0000313" key="6">
    <source>
        <dbReference type="Proteomes" id="UP000501237"/>
    </source>
</evidence>
<dbReference type="PANTHER" id="PTHR36302:SF1">
    <property type="entry name" value="COPPER CHAPERONE PCU(A)C"/>
    <property type="match status" value="1"/>
</dbReference>
<evidence type="ECO:0000313" key="2">
    <source>
        <dbReference type="EMBL" id="BBT16342.1"/>
    </source>
</evidence>
<evidence type="ECO:0000313" key="3">
    <source>
        <dbReference type="EMBL" id="BCA28412.1"/>
    </source>
</evidence>
<name>A0A679GGX9_9GAMM</name>
<dbReference type="InterPro" id="IPR036182">
    <property type="entry name" value="PCuAC_sf"/>
</dbReference>
<dbReference type="AlphaFoldDB" id="A0A679GGX9"/>
<dbReference type="EMBL" id="WTFN01000003">
    <property type="protein sequence ID" value="MWK54716.1"/>
    <property type="molecule type" value="Genomic_DNA"/>
</dbReference>
<feature type="signal peptide" evidence="1">
    <location>
        <begin position="1"/>
        <end position="19"/>
    </location>
</feature>
<dbReference type="Pfam" id="PF04314">
    <property type="entry name" value="PCuAC"/>
    <property type="match status" value="1"/>
</dbReference>
<reference evidence="2 7" key="1">
    <citation type="submission" date="2019-12" db="EMBL/GenBank/DDBJ databases">
        <title>complete genome sequences of Pseudomonas otitidis str. WP8-S17-CRE-03 isolated from wastewater treatment plant effluent.</title>
        <authorList>
            <person name="Sekizuka T."/>
            <person name="Itokawa K."/>
            <person name="Yatsu K."/>
            <person name="Inamine Y."/>
            <person name="Kuroda M."/>
        </authorList>
    </citation>
    <scope>NUCLEOTIDE SEQUENCE [LARGE SCALE GENOMIC DNA]</scope>
    <source>
        <strain evidence="2 7">WP8-S17-CRE-03</strain>
    </source>
</reference>
<proteinExistence type="predicted"/>
<dbReference type="EMBL" id="AP022213">
    <property type="protein sequence ID" value="BBT16342.1"/>
    <property type="molecule type" value="Genomic_DNA"/>
</dbReference>
<dbReference type="SUPFAM" id="SSF110087">
    <property type="entry name" value="DR1885-like metal-binding protein"/>
    <property type="match status" value="1"/>
</dbReference>
<sequence>MRRSSFLLLFALACPWALADGPRAGNLELGPAWSRASTWDATAREVYLDIHDRGGDGDRLSGASSPLAWRVDLQTTVRIGEARRVMTLVSFGIPAGGTLALKPDGSHLTLVGLRQPVTPGQRIPLVLRFEKAGEVRVEATAQ</sequence>
<dbReference type="RefSeq" id="WP_160479624.1">
    <property type="nucleotide sequence ID" value="NZ_AP022213.1"/>
</dbReference>
<organism evidence="3 6">
    <name type="scientific">Metapseudomonas otitidis</name>
    <dbReference type="NCBI Taxonomy" id="319939"/>
    <lineage>
        <taxon>Bacteria</taxon>
        <taxon>Pseudomonadati</taxon>
        <taxon>Pseudomonadota</taxon>
        <taxon>Gammaproteobacteria</taxon>
        <taxon>Pseudomonadales</taxon>
        <taxon>Pseudomonadaceae</taxon>
        <taxon>Metapseudomonas</taxon>
    </lineage>
</organism>
<dbReference type="PANTHER" id="PTHR36302">
    <property type="entry name" value="BLR7088 PROTEIN"/>
    <property type="match status" value="1"/>
</dbReference>
<dbReference type="Proteomes" id="UP000515591">
    <property type="component" value="Chromosome"/>
</dbReference>
<evidence type="ECO:0000256" key="1">
    <source>
        <dbReference type="SAM" id="SignalP"/>
    </source>
</evidence>
<evidence type="ECO:0000313" key="5">
    <source>
        <dbReference type="Proteomes" id="UP000461288"/>
    </source>
</evidence>
<dbReference type="InterPro" id="IPR058248">
    <property type="entry name" value="Lxx211020-like"/>
</dbReference>
<reference evidence="3 6" key="3">
    <citation type="journal article" date="2020" name="Microbiol. Resour. Announc.">
        <title>Complete genome sequence of Pseudomonas otitidis strain MrB4, isolated from Lake Biwa in Japan.</title>
        <authorList>
            <person name="Miyazaki K."/>
            <person name="Hase E."/>
            <person name="Maruya T."/>
        </authorList>
    </citation>
    <scope>NUCLEOTIDE SEQUENCE [LARGE SCALE GENOMIC DNA]</scope>
    <source>
        <strain evidence="3 6">MrB4</strain>
    </source>
</reference>
<protein>
    <submittedName>
        <fullName evidence="4">Copper chaperone PCu(A)C</fullName>
    </submittedName>
    <submittedName>
        <fullName evidence="3">Copper(I)-binding protein</fullName>
    </submittedName>
</protein>
<feature type="chain" id="PRO_5043212155" evidence="1">
    <location>
        <begin position="20"/>
        <end position="142"/>
    </location>
</feature>